<reference evidence="1 2" key="1">
    <citation type="submission" date="2017-02" db="EMBL/GenBank/DDBJ databases">
        <title>The new phylogeny of genus Mycobacterium.</title>
        <authorList>
            <person name="Tortoli E."/>
            <person name="Trovato A."/>
            <person name="Cirillo D.M."/>
        </authorList>
    </citation>
    <scope>NUCLEOTIDE SEQUENCE [LARGE SCALE GENOMIC DNA]</scope>
    <source>
        <strain evidence="1 2">DSM 43992</strain>
    </source>
</reference>
<dbReference type="Proteomes" id="UP000192601">
    <property type="component" value="Unassembled WGS sequence"/>
</dbReference>
<comment type="caution">
    <text evidence="1">The sequence shown here is derived from an EMBL/GenBank/DDBJ whole genome shotgun (WGS) entry which is preliminary data.</text>
</comment>
<dbReference type="SUPFAM" id="SSF52540">
    <property type="entry name" value="P-loop containing nucleoside triphosphate hydrolases"/>
    <property type="match status" value="1"/>
</dbReference>
<protein>
    <recommendedName>
        <fullName evidence="3">Sulfotransferase family protein</fullName>
    </recommendedName>
</protein>
<organism evidence="1 2">
    <name type="scientific">Mycobacterium scrofulaceum</name>
    <dbReference type="NCBI Taxonomy" id="1783"/>
    <lineage>
        <taxon>Bacteria</taxon>
        <taxon>Bacillati</taxon>
        <taxon>Actinomycetota</taxon>
        <taxon>Actinomycetes</taxon>
        <taxon>Mycobacteriales</taxon>
        <taxon>Mycobacteriaceae</taxon>
        <taxon>Mycobacterium</taxon>
    </lineage>
</organism>
<accession>A0A1X0K5N3</accession>
<evidence type="ECO:0008006" key="3">
    <source>
        <dbReference type="Google" id="ProtNLM"/>
    </source>
</evidence>
<dbReference type="EMBL" id="MVIJ01000048">
    <property type="protein sequence ID" value="ORB70451.1"/>
    <property type="molecule type" value="Genomic_DNA"/>
</dbReference>
<sequence length="249" mass="27433">MTMVTQFLNHHADIVVFDEIDLLSAGRYGDSAIGTLRAFLLERGLDESFRRDVRNAADPALALRRVIGGIVGPGVIWGEKNPRYATRLPELRRSYPEAAVLFVVRDPRDVVNSCLSHRESPYRTPLDFWIKDTVAEALTLVQSSLEPLQAGDPELAVLRYEAFAAAPKTALDAALGHWGLTFSDDAVALAHPVPESVGDHQFFRGGAALPWKVGNMSPLRQSPSARDRVDAGDPVWKEVDALARRIGYH</sequence>
<gene>
    <name evidence="1" type="ORF">BST44_23480</name>
</gene>
<dbReference type="AlphaFoldDB" id="A0A1X0K5N3"/>
<evidence type="ECO:0000313" key="2">
    <source>
        <dbReference type="Proteomes" id="UP000192601"/>
    </source>
</evidence>
<name>A0A1X0K5N3_MYCSC</name>
<keyword evidence="2" id="KW-1185">Reference proteome</keyword>
<evidence type="ECO:0000313" key="1">
    <source>
        <dbReference type="EMBL" id="ORB70451.1"/>
    </source>
</evidence>
<dbReference type="Gene3D" id="3.40.50.300">
    <property type="entry name" value="P-loop containing nucleotide triphosphate hydrolases"/>
    <property type="match status" value="1"/>
</dbReference>
<dbReference type="InterPro" id="IPR027417">
    <property type="entry name" value="P-loop_NTPase"/>
</dbReference>
<dbReference type="STRING" id="1783.BST44_23480"/>
<dbReference type="Pfam" id="PF13469">
    <property type="entry name" value="Sulfotransfer_3"/>
    <property type="match status" value="1"/>
</dbReference>
<proteinExistence type="predicted"/>